<feature type="compositionally biased region" description="Low complexity" evidence="3">
    <location>
        <begin position="1571"/>
        <end position="1583"/>
    </location>
</feature>
<feature type="compositionally biased region" description="Acidic residues" evidence="3">
    <location>
        <begin position="564"/>
        <end position="586"/>
    </location>
</feature>
<dbReference type="GO" id="GO:0005737">
    <property type="term" value="C:cytoplasm"/>
    <property type="evidence" value="ECO:0007669"/>
    <property type="project" value="TreeGrafter"/>
</dbReference>
<feature type="compositionally biased region" description="Basic and acidic residues" evidence="3">
    <location>
        <begin position="1489"/>
        <end position="1505"/>
    </location>
</feature>
<dbReference type="PANTHER" id="PTHR10648">
    <property type="entry name" value="SERINE/THREONINE-PROTEIN PHOSPHATASE PP2A 65 KDA REGULATORY SUBUNIT"/>
    <property type="match status" value="1"/>
</dbReference>
<feature type="compositionally biased region" description="Low complexity" evidence="3">
    <location>
        <begin position="475"/>
        <end position="489"/>
    </location>
</feature>
<dbReference type="Pfam" id="PF02985">
    <property type="entry name" value="HEAT"/>
    <property type="match status" value="1"/>
</dbReference>
<feature type="compositionally biased region" description="Basic and acidic residues" evidence="3">
    <location>
        <begin position="1727"/>
        <end position="1741"/>
    </location>
</feature>
<feature type="compositionally biased region" description="Low complexity" evidence="3">
    <location>
        <begin position="1619"/>
        <end position="1630"/>
    </location>
</feature>
<evidence type="ECO:0000256" key="1">
    <source>
        <dbReference type="ARBA" id="ARBA00022737"/>
    </source>
</evidence>
<evidence type="ECO:0000256" key="3">
    <source>
        <dbReference type="SAM" id="MobiDB-lite"/>
    </source>
</evidence>
<organism evidence="4">
    <name type="scientific">Neospora caninum (strain Liverpool)</name>
    <dbReference type="NCBI Taxonomy" id="572307"/>
    <lineage>
        <taxon>Eukaryota</taxon>
        <taxon>Sar</taxon>
        <taxon>Alveolata</taxon>
        <taxon>Apicomplexa</taxon>
        <taxon>Conoidasida</taxon>
        <taxon>Coccidia</taxon>
        <taxon>Eucoccidiorida</taxon>
        <taxon>Eimeriorina</taxon>
        <taxon>Sarcocystidae</taxon>
        <taxon>Neospora</taxon>
    </lineage>
</organism>
<reference evidence="4" key="1">
    <citation type="journal article" date="2015" name="PLoS ONE">
        <title>Comprehensive Evaluation of Toxoplasma gondii VEG and Neospora caninum LIV Genomes with Tachyzoite Stage Transcriptome and Proteome Defines Novel Transcript Features.</title>
        <authorList>
            <person name="Ramaprasad A."/>
            <person name="Mourier T."/>
            <person name="Naeem R."/>
            <person name="Malas T.B."/>
            <person name="Moussa E."/>
            <person name="Panigrahi A."/>
            <person name="Vermont S.J."/>
            <person name="Otto T.D."/>
            <person name="Wastling J."/>
            <person name="Pain A."/>
        </authorList>
    </citation>
    <scope>NUCLEOTIDE SEQUENCE</scope>
    <source>
        <strain evidence="4">Liverpool</strain>
    </source>
</reference>
<name>A0A0F7U661_NEOCL</name>
<feature type="compositionally biased region" description="Low complexity" evidence="3">
    <location>
        <begin position="877"/>
        <end position="900"/>
    </location>
</feature>
<dbReference type="InterPro" id="IPR000357">
    <property type="entry name" value="HEAT"/>
</dbReference>
<feature type="region of interest" description="Disordered" evidence="3">
    <location>
        <begin position="922"/>
        <end position="944"/>
    </location>
</feature>
<proteinExistence type="predicted"/>
<dbReference type="InterPro" id="IPR021133">
    <property type="entry name" value="HEAT_type_2"/>
</dbReference>
<feature type="repeat" description="HEAT" evidence="2">
    <location>
        <begin position="314"/>
        <end position="353"/>
    </location>
</feature>
<accession>A0A0F7U661</accession>
<feature type="compositionally biased region" description="Basic and acidic residues" evidence="3">
    <location>
        <begin position="492"/>
        <end position="504"/>
    </location>
</feature>
<evidence type="ECO:0000256" key="2">
    <source>
        <dbReference type="PROSITE-ProRule" id="PRU00103"/>
    </source>
</evidence>
<feature type="region of interest" description="Disordered" evidence="3">
    <location>
        <begin position="871"/>
        <end position="901"/>
    </location>
</feature>
<feature type="region of interest" description="Disordered" evidence="3">
    <location>
        <begin position="1716"/>
        <end position="1741"/>
    </location>
</feature>
<dbReference type="PANTHER" id="PTHR10648:SF1">
    <property type="entry name" value="SERINE_THREONINE-PROTEIN PHOSPHATASE 4 REGULATORY SUBUNIT 1"/>
    <property type="match status" value="1"/>
</dbReference>
<feature type="compositionally biased region" description="Basic and acidic residues" evidence="3">
    <location>
        <begin position="1421"/>
        <end position="1433"/>
    </location>
</feature>
<feature type="compositionally biased region" description="Basic and acidic residues" evidence="3">
    <location>
        <begin position="1311"/>
        <end position="1325"/>
    </location>
</feature>
<feature type="compositionally biased region" description="Acidic residues" evidence="3">
    <location>
        <begin position="505"/>
        <end position="516"/>
    </location>
</feature>
<feature type="region of interest" description="Disordered" evidence="3">
    <location>
        <begin position="1292"/>
        <end position="1339"/>
    </location>
</feature>
<feature type="repeat" description="HEAT" evidence="2">
    <location>
        <begin position="401"/>
        <end position="433"/>
    </location>
</feature>
<dbReference type="SUPFAM" id="SSF48371">
    <property type="entry name" value="ARM repeat"/>
    <property type="match status" value="1"/>
</dbReference>
<dbReference type="InterPro" id="IPR051023">
    <property type="entry name" value="PP2A_Regulatory_Subunit_A"/>
</dbReference>
<dbReference type="InterPro" id="IPR011989">
    <property type="entry name" value="ARM-like"/>
</dbReference>
<gene>
    <name evidence="4" type="ORF">BN1204_004690</name>
</gene>
<feature type="compositionally biased region" description="Low complexity" evidence="3">
    <location>
        <begin position="1603"/>
        <end position="1612"/>
    </location>
</feature>
<keyword evidence="1" id="KW-0677">Repeat</keyword>
<feature type="region of interest" description="Disordered" evidence="3">
    <location>
        <begin position="1366"/>
        <end position="1640"/>
    </location>
</feature>
<feature type="compositionally biased region" description="Basic and acidic residues" evidence="3">
    <location>
        <begin position="534"/>
        <end position="563"/>
    </location>
</feature>
<feature type="compositionally biased region" description="Acidic residues" evidence="3">
    <location>
        <begin position="600"/>
        <end position="613"/>
    </location>
</feature>
<feature type="region of interest" description="Disordered" evidence="3">
    <location>
        <begin position="475"/>
        <end position="621"/>
    </location>
</feature>
<dbReference type="PROSITE" id="PS50077">
    <property type="entry name" value="HEAT_REPEAT"/>
    <property type="match status" value="2"/>
</dbReference>
<feature type="region of interest" description="Disordered" evidence="3">
    <location>
        <begin position="75"/>
        <end position="153"/>
    </location>
</feature>
<feature type="compositionally biased region" description="Low complexity" evidence="3">
    <location>
        <begin position="143"/>
        <end position="153"/>
    </location>
</feature>
<evidence type="ECO:0000313" key="4">
    <source>
        <dbReference type="EMBL" id="CEL64581.1"/>
    </source>
</evidence>
<feature type="compositionally biased region" description="Basic and acidic residues" evidence="3">
    <location>
        <begin position="587"/>
        <end position="599"/>
    </location>
</feature>
<dbReference type="EMBL" id="LN714476">
    <property type="protein sequence ID" value="CEL64581.1"/>
    <property type="molecule type" value="Genomic_DNA"/>
</dbReference>
<protein>
    <submittedName>
        <fullName evidence="4">HEAT repeat family protein, related</fullName>
    </submittedName>
</protein>
<dbReference type="InterPro" id="IPR016024">
    <property type="entry name" value="ARM-type_fold"/>
</dbReference>
<sequence length="1741" mass="185650">MFSSGEGIPDGGEEEDAPTLERVRQLAKSSVPVQRVLSVSLLVDFLADSGAAATVPRPVFLALLYDIASLPPPAPAVPPSPDSTSPRRRASSPPSVPTSASSNLSGSSATLASGAAPGASGVRTPGELRASSEAVPADQPKTQSPAAPASQASAPAGRSFSFLFSGGSLGSTFAFRFGADGGSGKKGKNAQLAAENAAAVAAVRKALCARSGDIAACLIQADPEQGYAHVHEDLLPLYEQLLQTADDWPTKTAAADAILLLATHLRAKERLERVLPIALRLSNCLEQPSLRILAVGFLHLLFDISSPVVSTHFILPQLLFLAVEDQEPAVRRCALRHVAVVSSSLDPAVFSSRVLPCFEKLLRGVGRDSRDGGLDPSVRAAAVCSLYDIAKAARLSVRLRLLPAVEELLRDPSPVVRFAAQQQLGRFLSSIGACLDPAYTEQALHREAEARLERRQKRYEDTELSLSSADALPGAAAGNAAHAPGSSASLGDAREDVDRDKGTGDEAENDGEEEKEREESKREGFCVGTSPAGERGDPGLDEDEKKLSHEREEKEERQETAEREENEEKAEREENEEKAEREENEEKEERQERQEKAEREENEEKEEREEKEEKEEREREDKLLAQVDLEVTAASVAALIKLFAQLATGDATLLDAREEETAELIRRGSRGESEKKPSFFFGAFASGATQTNATAAEHGESEGRASYSRLSSSSLDQLGAQPSTAPSPCSCSSCRRSSLIALQNSLVLAPSISSPLSSSLTSSLSSSLTSSLSSSLSATLTASFPSFSPSWLAGSASSFSSSGWGEPVAHSAACCAFAFAAVATAAGPRGWPLLSEAFRNLVRHHCKHVRKSIAASFHLLVAAALASPSASPPAPSVPHSSSPLSSSPSSPSSSSSSFPSRPRLVRERAFCVGPGDRGEYLLRGVSEREGEEASVGGERDPSKDGDVDKERYFLVALESLLLDGDVDIQMAVLGSIAQTIAAFSPPSRLSIIGTVVFTSEWFWSSRLLLAQQLEALFLLHDPQLRAGLLSLAFTLLQDSTAIVRKAACRCTPALLASCCKDLVAAIPPRPVPRFVHELSRLRQRSPLPNAECPSRKVCPDGREAHANGVAGTSREGEKTVAKATGDEELDGLRHLLTRGEQVSVICDILETFAESPRFAIRQLFIHMADQIIRHCPRSLFELYFMRALAYLSSDRVANVRLTWAKLLLPHLRKPNGKLKDNCLLVCAAKSLRKTERDREMRFLLDSCAFAEDEDLRMVDGLELRDFDRSSVLSGRRGSSAELGMGRLTLSRGACRSGLSSSDSSEDEADRLEDRRQEDRGAEKRGGVFSPRKTADLDQTASAASLVDASAGAAGKAMSLESDRKAGGFGELRSSRGNASAPSADAESREEPTTPETSAGMATQVEGRDSRGGELATSAVPVEKKGRQRAEGETRTQLWALGLEDTGDGVGQPGPFWSPTRAEGTEDASGAGGPSMDPTATGAGGSNEKNGTDSHTDRQGGRDEKGVSGVCGARRERAGKASQAQRGNASLDGSLEEAAEAELTAAVDEAQELTARDEKARAQGEVSVVFCPPSQRGGSPGRPSFLPFAAETREAGRDSPFRIPSSSLPQLSLESRKLPRSSLPASPASSPTWRKESGKDGGRVFVVEESTFRDKTEDTLDAIYGMPRSPQIVPAGVIGMVEETAVGRGSYWGIDSPEELKSAASADVSAVEAVEAFWGQRSDEENDRDSAGTEEHETRDET</sequence>
<feature type="compositionally biased region" description="Basic and acidic residues" evidence="3">
    <location>
        <begin position="1590"/>
        <end position="1599"/>
    </location>
</feature>
<dbReference type="GO" id="GO:0019888">
    <property type="term" value="F:protein phosphatase regulator activity"/>
    <property type="evidence" value="ECO:0007669"/>
    <property type="project" value="TreeGrafter"/>
</dbReference>
<feature type="compositionally biased region" description="Low complexity" evidence="3">
    <location>
        <begin position="91"/>
        <end position="121"/>
    </location>
</feature>
<dbReference type="Gene3D" id="1.25.10.10">
    <property type="entry name" value="Leucine-rich Repeat Variant"/>
    <property type="match status" value="3"/>
</dbReference>